<dbReference type="GO" id="GO:0022857">
    <property type="term" value="F:transmembrane transporter activity"/>
    <property type="evidence" value="ECO:0007669"/>
    <property type="project" value="InterPro"/>
</dbReference>
<proteinExistence type="inferred from homology"/>
<protein>
    <submittedName>
        <fullName evidence="14">Putative membrane protein</fullName>
    </submittedName>
</protein>
<feature type="domain" description="EamA" evidence="13">
    <location>
        <begin position="12"/>
        <end position="120"/>
    </location>
</feature>
<evidence type="ECO:0000256" key="10">
    <source>
        <dbReference type="ARBA" id="ARBA00023098"/>
    </source>
</evidence>
<feature type="transmembrane region" description="Helical" evidence="12">
    <location>
        <begin position="51"/>
        <end position="70"/>
    </location>
</feature>
<keyword evidence="15" id="KW-1185">Reference proteome</keyword>
<comment type="subcellular location">
    <subcellularLocation>
        <location evidence="1">Cell membrane</location>
        <topology evidence="1">Multi-pass membrane protein</topology>
    </subcellularLocation>
</comment>
<dbReference type="InterPro" id="IPR000620">
    <property type="entry name" value="EamA_dom"/>
</dbReference>
<keyword evidence="10" id="KW-0443">Lipid metabolism</keyword>
<evidence type="ECO:0000256" key="1">
    <source>
        <dbReference type="ARBA" id="ARBA00004651"/>
    </source>
</evidence>
<dbReference type="PANTHER" id="PTHR30561:SF9">
    <property type="entry name" value="4-AMINO-4-DEOXY-L-ARABINOSE-PHOSPHOUNDECAPRENOL FLIPPASE SUBUNIT ARNF-RELATED"/>
    <property type="match status" value="1"/>
</dbReference>
<dbReference type="Gene3D" id="1.10.3730.20">
    <property type="match status" value="1"/>
</dbReference>
<organism evidence="14 15">
    <name type="scientific">Heliophilum fasciatum</name>
    <dbReference type="NCBI Taxonomy" id="35700"/>
    <lineage>
        <taxon>Bacteria</taxon>
        <taxon>Bacillati</taxon>
        <taxon>Bacillota</taxon>
        <taxon>Clostridia</taxon>
        <taxon>Eubacteriales</taxon>
        <taxon>Heliobacteriaceae</taxon>
        <taxon>Heliophilum</taxon>
    </lineage>
</organism>
<evidence type="ECO:0000256" key="12">
    <source>
        <dbReference type="SAM" id="Phobius"/>
    </source>
</evidence>
<keyword evidence="8" id="KW-0448">Lipopolysaccharide biosynthesis</keyword>
<sequence>MPKSTLSPEALLLIGTNIILLLSGQALWKIGLQKLGGFQLSNLLALCFSPWIMGGLVLYVIATGLWFAILSRVDFSLAYPLQSLSLVLGVFLAWTLFQETIPWTRWLGTVIIVVGCYLVSLPQRF</sequence>
<keyword evidence="6" id="KW-0441">Lipid A biosynthesis</keyword>
<keyword evidence="4" id="KW-0444">Lipid biosynthesis</keyword>
<evidence type="ECO:0000256" key="4">
    <source>
        <dbReference type="ARBA" id="ARBA00022516"/>
    </source>
</evidence>
<dbReference type="InterPro" id="IPR000390">
    <property type="entry name" value="Small_drug/metabolite_transptr"/>
</dbReference>
<comment type="similarity">
    <text evidence="2">Belongs to the EamA transporter family.</text>
</comment>
<accession>A0A4R2RY89</accession>
<evidence type="ECO:0000256" key="8">
    <source>
        <dbReference type="ARBA" id="ARBA00022985"/>
    </source>
</evidence>
<evidence type="ECO:0000256" key="3">
    <source>
        <dbReference type="ARBA" id="ARBA00022475"/>
    </source>
</evidence>
<dbReference type="GO" id="GO:0009103">
    <property type="term" value="P:lipopolysaccharide biosynthetic process"/>
    <property type="evidence" value="ECO:0007669"/>
    <property type="project" value="UniProtKB-KW"/>
</dbReference>
<dbReference type="Pfam" id="PF00892">
    <property type="entry name" value="EamA"/>
    <property type="match status" value="1"/>
</dbReference>
<gene>
    <name evidence="14" type="ORF">EDD73_11236</name>
</gene>
<evidence type="ECO:0000259" key="13">
    <source>
        <dbReference type="Pfam" id="PF00892"/>
    </source>
</evidence>
<evidence type="ECO:0000256" key="7">
    <source>
        <dbReference type="ARBA" id="ARBA00022692"/>
    </source>
</evidence>
<evidence type="ECO:0000313" key="15">
    <source>
        <dbReference type="Proteomes" id="UP000294813"/>
    </source>
</evidence>
<dbReference type="AlphaFoldDB" id="A0A4R2RY89"/>
<dbReference type="OrthoDB" id="513492at2"/>
<keyword evidence="11 12" id="KW-0472">Membrane</keyword>
<dbReference type="PANTHER" id="PTHR30561">
    <property type="entry name" value="SMR FAMILY PROTON-DEPENDENT DRUG EFFLUX TRANSPORTER SUGE"/>
    <property type="match status" value="1"/>
</dbReference>
<keyword evidence="9 12" id="KW-1133">Transmembrane helix</keyword>
<reference evidence="14 15" key="1">
    <citation type="submission" date="2019-03" db="EMBL/GenBank/DDBJ databases">
        <title>Genomic Encyclopedia of Type Strains, Phase IV (KMG-IV): sequencing the most valuable type-strain genomes for metagenomic binning, comparative biology and taxonomic classification.</title>
        <authorList>
            <person name="Goeker M."/>
        </authorList>
    </citation>
    <scope>NUCLEOTIDE SEQUENCE [LARGE SCALE GENOMIC DNA]</scope>
    <source>
        <strain evidence="14 15">DSM 11170</strain>
    </source>
</reference>
<dbReference type="GO" id="GO:0005886">
    <property type="term" value="C:plasma membrane"/>
    <property type="evidence" value="ECO:0007669"/>
    <property type="project" value="UniProtKB-SubCell"/>
</dbReference>
<evidence type="ECO:0000313" key="14">
    <source>
        <dbReference type="EMBL" id="TCP64075.1"/>
    </source>
</evidence>
<keyword evidence="3" id="KW-1003">Cell membrane</keyword>
<comment type="caution">
    <text evidence="14">The sequence shown here is derived from an EMBL/GenBank/DDBJ whole genome shotgun (WGS) entry which is preliminary data.</text>
</comment>
<dbReference type="InterPro" id="IPR037185">
    <property type="entry name" value="EmrE-like"/>
</dbReference>
<dbReference type="Proteomes" id="UP000294813">
    <property type="component" value="Unassembled WGS sequence"/>
</dbReference>
<feature type="transmembrane region" description="Helical" evidence="12">
    <location>
        <begin position="12"/>
        <end position="31"/>
    </location>
</feature>
<evidence type="ECO:0000256" key="9">
    <source>
        <dbReference type="ARBA" id="ARBA00022989"/>
    </source>
</evidence>
<feature type="transmembrane region" description="Helical" evidence="12">
    <location>
        <begin position="77"/>
        <end position="97"/>
    </location>
</feature>
<dbReference type="EMBL" id="SLXT01000012">
    <property type="protein sequence ID" value="TCP64075.1"/>
    <property type="molecule type" value="Genomic_DNA"/>
</dbReference>
<name>A0A4R2RY89_9FIRM</name>
<feature type="transmembrane region" description="Helical" evidence="12">
    <location>
        <begin position="103"/>
        <end position="121"/>
    </location>
</feature>
<dbReference type="RefSeq" id="WP_131919264.1">
    <property type="nucleotide sequence ID" value="NZ_JAOQNU010000022.1"/>
</dbReference>
<dbReference type="SUPFAM" id="SSF103481">
    <property type="entry name" value="Multidrug resistance efflux transporter EmrE"/>
    <property type="match status" value="1"/>
</dbReference>
<keyword evidence="7 12" id="KW-0812">Transmembrane</keyword>
<evidence type="ECO:0000256" key="6">
    <source>
        <dbReference type="ARBA" id="ARBA00022556"/>
    </source>
</evidence>
<evidence type="ECO:0000256" key="11">
    <source>
        <dbReference type="ARBA" id="ARBA00023136"/>
    </source>
</evidence>
<evidence type="ECO:0000256" key="2">
    <source>
        <dbReference type="ARBA" id="ARBA00007362"/>
    </source>
</evidence>
<evidence type="ECO:0000256" key="5">
    <source>
        <dbReference type="ARBA" id="ARBA00022519"/>
    </source>
</evidence>
<keyword evidence="5" id="KW-0997">Cell inner membrane</keyword>